<dbReference type="Gene3D" id="1.20.140.10">
    <property type="entry name" value="Butyryl-CoA Dehydrogenase, subunit A, domain 3"/>
    <property type="match status" value="1"/>
</dbReference>
<dbReference type="AlphaFoldDB" id="A0A841L161"/>
<dbReference type="EMBL" id="JACIIV010000004">
    <property type="protein sequence ID" value="MBB6226559.1"/>
    <property type="molecule type" value="Genomic_DNA"/>
</dbReference>
<evidence type="ECO:0000313" key="6">
    <source>
        <dbReference type="Proteomes" id="UP000538147"/>
    </source>
</evidence>
<evidence type="ECO:0000256" key="2">
    <source>
        <dbReference type="ARBA" id="ARBA00049661"/>
    </source>
</evidence>
<dbReference type="InterPro" id="IPR050741">
    <property type="entry name" value="Acyl-CoA_dehydrogenase"/>
</dbReference>
<dbReference type="GO" id="GO:0003995">
    <property type="term" value="F:acyl-CoA dehydrogenase activity"/>
    <property type="evidence" value="ECO:0007669"/>
    <property type="project" value="TreeGrafter"/>
</dbReference>
<dbReference type="PIRSF" id="PIRSF016578">
    <property type="entry name" value="HsaA"/>
    <property type="match status" value="1"/>
</dbReference>
<dbReference type="SUPFAM" id="SSF56645">
    <property type="entry name" value="Acyl-CoA dehydrogenase NM domain-like"/>
    <property type="match status" value="1"/>
</dbReference>
<dbReference type="RefSeq" id="WP_184195478.1">
    <property type="nucleotide sequence ID" value="NZ_JACIIV010000004.1"/>
</dbReference>
<gene>
    <name evidence="5" type="ORF">FHS79_000716</name>
</gene>
<evidence type="ECO:0000259" key="4">
    <source>
        <dbReference type="Pfam" id="PF08028"/>
    </source>
</evidence>
<dbReference type="SUPFAM" id="SSF47203">
    <property type="entry name" value="Acyl-CoA dehydrogenase C-terminal domain-like"/>
    <property type="match status" value="1"/>
</dbReference>
<feature type="domain" description="Acyl-CoA dehydrogenase C-terminal" evidence="4">
    <location>
        <begin position="229"/>
        <end position="361"/>
    </location>
</feature>
<evidence type="ECO:0000259" key="3">
    <source>
        <dbReference type="Pfam" id="PF02771"/>
    </source>
</evidence>
<comment type="similarity">
    <text evidence="2">Belongs to the HpaH/HsaA monooxygenase family.</text>
</comment>
<dbReference type="GO" id="GO:0050660">
    <property type="term" value="F:flavin adenine dinucleotide binding"/>
    <property type="evidence" value="ECO:0007669"/>
    <property type="project" value="InterPro"/>
</dbReference>
<dbReference type="Proteomes" id="UP000538147">
    <property type="component" value="Unassembled WGS sequence"/>
</dbReference>
<dbReference type="PANTHER" id="PTHR48083:SF5">
    <property type="entry name" value="NRGC PROTEIN"/>
    <property type="match status" value="1"/>
</dbReference>
<name>A0A841L161_9SPHN</name>
<dbReference type="InterPro" id="IPR009100">
    <property type="entry name" value="AcylCoA_DH/oxidase_NM_dom_sf"/>
</dbReference>
<dbReference type="Pfam" id="PF02771">
    <property type="entry name" value="Acyl-CoA_dh_N"/>
    <property type="match status" value="1"/>
</dbReference>
<dbReference type="InterPro" id="IPR037069">
    <property type="entry name" value="AcylCoA_DH/ox_N_sf"/>
</dbReference>
<comment type="caution">
    <text evidence="5">The sequence shown here is derived from an EMBL/GenBank/DDBJ whole genome shotgun (WGS) entry which is preliminary data.</text>
</comment>
<dbReference type="GO" id="GO:0033539">
    <property type="term" value="P:fatty acid beta-oxidation using acyl-CoA dehydrogenase"/>
    <property type="evidence" value="ECO:0007669"/>
    <property type="project" value="TreeGrafter"/>
</dbReference>
<dbReference type="InterPro" id="IPR013786">
    <property type="entry name" value="AcylCoA_DH/ox_N"/>
</dbReference>
<dbReference type="PANTHER" id="PTHR48083">
    <property type="entry name" value="MEDIUM-CHAIN SPECIFIC ACYL-COA DEHYDROGENASE, MITOCHONDRIAL-RELATED"/>
    <property type="match status" value="1"/>
</dbReference>
<feature type="domain" description="Acyl-CoA dehydrogenase/oxidase N-terminal" evidence="3">
    <location>
        <begin position="7"/>
        <end position="83"/>
    </location>
</feature>
<dbReference type="GO" id="GO:0005737">
    <property type="term" value="C:cytoplasm"/>
    <property type="evidence" value="ECO:0007669"/>
    <property type="project" value="TreeGrafter"/>
</dbReference>
<proteinExistence type="inferred from homology"/>
<dbReference type="Pfam" id="PF08028">
    <property type="entry name" value="Acyl-CoA_dh_2"/>
    <property type="match status" value="1"/>
</dbReference>
<evidence type="ECO:0000313" key="5">
    <source>
        <dbReference type="EMBL" id="MBB6226559.1"/>
    </source>
</evidence>
<dbReference type="Gene3D" id="2.40.110.10">
    <property type="entry name" value="Butyryl-CoA Dehydrogenase, subunit A, domain 2"/>
    <property type="match status" value="1"/>
</dbReference>
<accession>A0A841L161</accession>
<dbReference type="InterPro" id="IPR046373">
    <property type="entry name" value="Acyl-CoA_Oxase/DH_mid-dom_sf"/>
</dbReference>
<keyword evidence="6" id="KW-1185">Reference proteome</keyword>
<evidence type="ECO:0000256" key="1">
    <source>
        <dbReference type="ARBA" id="ARBA00023002"/>
    </source>
</evidence>
<protein>
    <submittedName>
        <fullName evidence="5">Alkylation response protein AidB-like acyl-CoA dehydrogenase</fullName>
    </submittedName>
</protein>
<dbReference type="Gene3D" id="1.10.540.10">
    <property type="entry name" value="Acyl-CoA dehydrogenase/oxidase, N-terminal domain"/>
    <property type="match status" value="1"/>
</dbReference>
<keyword evidence="1" id="KW-0560">Oxidoreductase</keyword>
<sequence length="382" mass="40092">MTLLDNARDLTPTIAARAAETEAARRLPADLANQLALAGLFRMTVPAAFGGGETTARTFFDVLETIGAADAATGWCTMIASTTALAAAWLPAEHAAEMFSDPAGISGGVFAPLGKAQADGDDFVVSGRWAWASGSANCQWLLGGAMIFDDGTLRTLPNGGPDHRMMFFRREDVELIDTWDASGLRGTGSGDMAVQDVRIPASRSVSFLTDTPRSSAPLHAFPPFGLLALGIAAVAAGNARAALDDLKSLATAKKAQGSSRTLAERGTVQAEFSQIDARLEAARALAHASIERGWAEALTGNPIGVEARAKLRQAATHLTRTAADVVRAAYDMAGGTAVYSKHPLQRRFRDAHVCTQHIMVAPPTWELTGRVGLGLPTDATTL</sequence>
<organism evidence="5 6">
    <name type="scientific">Polymorphobacter multimanifer</name>
    <dbReference type="NCBI Taxonomy" id="1070431"/>
    <lineage>
        <taxon>Bacteria</taxon>
        <taxon>Pseudomonadati</taxon>
        <taxon>Pseudomonadota</taxon>
        <taxon>Alphaproteobacteria</taxon>
        <taxon>Sphingomonadales</taxon>
        <taxon>Sphingosinicellaceae</taxon>
        <taxon>Polymorphobacter</taxon>
    </lineage>
</organism>
<dbReference type="InterPro" id="IPR036250">
    <property type="entry name" value="AcylCo_DH-like_C"/>
</dbReference>
<dbReference type="InterPro" id="IPR013107">
    <property type="entry name" value="Acyl-CoA_DH_C"/>
</dbReference>
<reference evidence="5 6" key="1">
    <citation type="submission" date="2020-08" db="EMBL/GenBank/DDBJ databases">
        <title>Genomic Encyclopedia of Type Strains, Phase IV (KMG-IV): sequencing the most valuable type-strain genomes for metagenomic binning, comparative biology and taxonomic classification.</title>
        <authorList>
            <person name="Goeker M."/>
        </authorList>
    </citation>
    <scope>NUCLEOTIDE SEQUENCE [LARGE SCALE GENOMIC DNA]</scope>
    <source>
        <strain evidence="5 6">DSM 102189</strain>
    </source>
</reference>